<dbReference type="EMBL" id="JBDIVE010000007">
    <property type="protein sequence ID" value="MEN3069439.1"/>
    <property type="molecule type" value="Genomic_DNA"/>
</dbReference>
<gene>
    <name evidence="1" type="ORF">ABDB84_13180</name>
</gene>
<sequence length="45" mass="4971">MNEQKIFHRKGAKKMQRAAKENVLNLPLKSFAALCGPSRLCGEGV</sequence>
<dbReference type="RefSeq" id="WP_345920209.1">
    <property type="nucleotide sequence ID" value="NZ_JBDIVE010000007.1"/>
</dbReference>
<reference evidence="1 2" key="1">
    <citation type="journal article" date="2018" name="Int. J. Syst. Evol. Microbiol.">
        <title>Uliginosibacterium sediminicola sp. nov., isolated from freshwater sediment.</title>
        <authorList>
            <person name="Hwang W.M."/>
            <person name="Kim S.M."/>
            <person name="Kang K."/>
            <person name="Ahn T.Y."/>
        </authorList>
    </citation>
    <scope>NUCLEOTIDE SEQUENCE [LARGE SCALE GENOMIC DNA]</scope>
    <source>
        <strain evidence="1 2">M1-21</strain>
    </source>
</reference>
<organism evidence="1 2">
    <name type="scientific">Uliginosibacterium sediminicola</name>
    <dbReference type="NCBI Taxonomy" id="2024550"/>
    <lineage>
        <taxon>Bacteria</taxon>
        <taxon>Pseudomonadati</taxon>
        <taxon>Pseudomonadota</taxon>
        <taxon>Betaproteobacteria</taxon>
        <taxon>Rhodocyclales</taxon>
        <taxon>Zoogloeaceae</taxon>
        <taxon>Uliginosibacterium</taxon>
    </lineage>
</organism>
<protein>
    <submittedName>
        <fullName evidence="1">Uncharacterized protein</fullName>
    </submittedName>
</protein>
<comment type="caution">
    <text evidence="1">The sequence shown here is derived from an EMBL/GenBank/DDBJ whole genome shotgun (WGS) entry which is preliminary data.</text>
</comment>
<evidence type="ECO:0000313" key="1">
    <source>
        <dbReference type="EMBL" id="MEN3069439.1"/>
    </source>
</evidence>
<proteinExistence type="predicted"/>
<evidence type="ECO:0000313" key="2">
    <source>
        <dbReference type="Proteomes" id="UP001410394"/>
    </source>
</evidence>
<accession>A0ABU9Z038</accession>
<dbReference type="Proteomes" id="UP001410394">
    <property type="component" value="Unassembled WGS sequence"/>
</dbReference>
<name>A0ABU9Z038_9RHOO</name>
<keyword evidence="2" id="KW-1185">Reference proteome</keyword>